<accession>A0A0C5VIY4</accession>
<evidence type="ECO:0000313" key="1">
    <source>
        <dbReference type="EMBL" id="AJQ93328.1"/>
    </source>
</evidence>
<dbReference type="EMBL" id="CP007142">
    <property type="protein sequence ID" value="AJQ93328.1"/>
    <property type="molecule type" value="Genomic_DNA"/>
</dbReference>
<proteinExistence type="predicted"/>
<protein>
    <submittedName>
        <fullName evidence="1">Uncharacterized protein</fullName>
    </submittedName>
</protein>
<organism evidence="1 2">
    <name type="scientific">Gynuella sunshinyii YC6258</name>
    <dbReference type="NCBI Taxonomy" id="1445510"/>
    <lineage>
        <taxon>Bacteria</taxon>
        <taxon>Pseudomonadati</taxon>
        <taxon>Pseudomonadota</taxon>
        <taxon>Gammaproteobacteria</taxon>
        <taxon>Oceanospirillales</taxon>
        <taxon>Saccharospirillaceae</taxon>
        <taxon>Gynuella</taxon>
    </lineage>
</organism>
<sequence>MQSCWVNRIIAARYQYTIPNILLSVRCIAFDRFTFFLFINGCEEINVAWRLLT</sequence>
<reference evidence="1 2" key="1">
    <citation type="submission" date="2014-01" db="EMBL/GenBank/DDBJ databases">
        <title>Full genme sequencing of cellulolytic bacterium Gynuella sunshinyii YC6258T gen. nov., sp. nov.</title>
        <authorList>
            <person name="Khan H."/>
            <person name="Chung E.J."/>
            <person name="Chung Y.R."/>
        </authorList>
    </citation>
    <scope>NUCLEOTIDE SEQUENCE [LARGE SCALE GENOMIC DNA]</scope>
    <source>
        <strain evidence="1 2">YC6258</strain>
    </source>
</reference>
<gene>
    <name evidence="1" type="ORF">YC6258_01280</name>
</gene>
<dbReference type="AlphaFoldDB" id="A0A0C5VIY4"/>
<dbReference type="Proteomes" id="UP000032266">
    <property type="component" value="Chromosome"/>
</dbReference>
<name>A0A0C5VIY4_9GAMM</name>
<keyword evidence="2" id="KW-1185">Reference proteome</keyword>
<dbReference type="HOGENOM" id="CLU_3062068_0_0_6"/>
<dbReference type="KEGG" id="gsn:YC6258_01280"/>
<evidence type="ECO:0000313" key="2">
    <source>
        <dbReference type="Proteomes" id="UP000032266"/>
    </source>
</evidence>